<evidence type="ECO:0000313" key="9">
    <source>
        <dbReference type="Proteomes" id="UP001146793"/>
    </source>
</evidence>
<dbReference type="GO" id="GO:0008270">
    <property type="term" value="F:zinc ion binding"/>
    <property type="evidence" value="ECO:0007669"/>
    <property type="project" value="UniProtKB-KW"/>
</dbReference>
<dbReference type="AlphaFoldDB" id="A0AAV8A353"/>
<dbReference type="GO" id="GO:0061630">
    <property type="term" value="F:ubiquitin protein ligase activity"/>
    <property type="evidence" value="ECO:0007669"/>
    <property type="project" value="TreeGrafter"/>
</dbReference>
<feature type="compositionally biased region" description="Low complexity" evidence="6">
    <location>
        <begin position="332"/>
        <end position="347"/>
    </location>
</feature>
<feature type="compositionally biased region" description="Low complexity" evidence="6">
    <location>
        <begin position="449"/>
        <end position="471"/>
    </location>
</feature>
<keyword evidence="1" id="KW-0479">Metal-binding</keyword>
<evidence type="ECO:0000256" key="3">
    <source>
        <dbReference type="ARBA" id="ARBA00022833"/>
    </source>
</evidence>
<evidence type="ECO:0000256" key="1">
    <source>
        <dbReference type="ARBA" id="ARBA00022723"/>
    </source>
</evidence>
<dbReference type="PROSITE" id="PS50089">
    <property type="entry name" value="ZF_RING_2"/>
    <property type="match status" value="1"/>
</dbReference>
<dbReference type="CDD" id="cd16454">
    <property type="entry name" value="RING-H2_PA-TM-RING"/>
    <property type="match status" value="1"/>
</dbReference>
<feature type="region of interest" description="Disordered" evidence="6">
    <location>
        <begin position="445"/>
        <end position="471"/>
    </location>
</feature>
<name>A0AAV8A353_9EUKA</name>
<reference evidence="8" key="1">
    <citation type="submission" date="2022-08" db="EMBL/GenBank/DDBJ databases">
        <title>Novel sulphate-reducing endosymbionts in the free-living metamonad Anaeramoeba.</title>
        <authorList>
            <person name="Jerlstrom-Hultqvist J."/>
            <person name="Cepicka I."/>
            <person name="Gallot-Lavallee L."/>
            <person name="Salas-Leiva D."/>
            <person name="Curtis B.A."/>
            <person name="Zahonova K."/>
            <person name="Pipaliya S."/>
            <person name="Dacks J."/>
            <person name="Roger A.J."/>
        </authorList>
    </citation>
    <scope>NUCLEOTIDE SEQUENCE</scope>
    <source>
        <strain evidence="8">Busselton2</strain>
    </source>
</reference>
<feature type="compositionally biased region" description="Acidic residues" evidence="6">
    <location>
        <begin position="316"/>
        <end position="330"/>
    </location>
</feature>
<keyword evidence="5" id="KW-0175">Coiled coil</keyword>
<accession>A0AAV8A353</accession>
<evidence type="ECO:0000313" key="8">
    <source>
        <dbReference type="EMBL" id="KAJ3448711.1"/>
    </source>
</evidence>
<keyword evidence="2 4" id="KW-0863">Zinc-finger</keyword>
<dbReference type="Proteomes" id="UP001146793">
    <property type="component" value="Unassembled WGS sequence"/>
</dbReference>
<evidence type="ECO:0000256" key="5">
    <source>
        <dbReference type="SAM" id="Coils"/>
    </source>
</evidence>
<dbReference type="SUPFAM" id="SSF57850">
    <property type="entry name" value="RING/U-box"/>
    <property type="match status" value="1"/>
</dbReference>
<dbReference type="EMBL" id="JANTQA010000015">
    <property type="protein sequence ID" value="KAJ3448711.1"/>
    <property type="molecule type" value="Genomic_DNA"/>
</dbReference>
<dbReference type="Pfam" id="PF13639">
    <property type="entry name" value="zf-RING_2"/>
    <property type="match status" value="1"/>
</dbReference>
<feature type="compositionally biased region" description="Low complexity" evidence="6">
    <location>
        <begin position="395"/>
        <end position="415"/>
    </location>
</feature>
<feature type="compositionally biased region" description="Polar residues" evidence="6">
    <location>
        <begin position="254"/>
        <end position="265"/>
    </location>
</feature>
<dbReference type="InterPro" id="IPR013083">
    <property type="entry name" value="Znf_RING/FYVE/PHD"/>
</dbReference>
<protein>
    <submittedName>
        <fullName evidence="8">E3 ubiquitin-protein ligase ring1-like</fullName>
    </submittedName>
</protein>
<feature type="compositionally biased region" description="Basic and acidic residues" evidence="6">
    <location>
        <begin position="219"/>
        <end position="228"/>
    </location>
</feature>
<dbReference type="PANTHER" id="PTHR45931:SF16">
    <property type="entry name" value="RING_U-BOX SUPERFAMILY PROTEIN"/>
    <property type="match status" value="1"/>
</dbReference>
<organism evidence="8 9">
    <name type="scientific">Anaeramoeba flamelloides</name>
    <dbReference type="NCBI Taxonomy" id="1746091"/>
    <lineage>
        <taxon>Eukaryota</taxon>
        <taxon>Metamonada</taxon>
        <taxon>Anaeramoebidae</taxon>
        <taxon>Anaeramoeba</taxon>
    </lineage>
</organism>
<dbReference type="Gene3D" id="3.30.40.10">
    <property type="entry name" value="Zinc/RING finger domain, C3HC4 (zinc finger)"/>
    <property type="match status" value="1"/>
</dbReference>
<sequence>MNYKFFCFNCGAESEPSGHMFCENCRFQMKNYGKKYFSPISTTNITTLKTNINQINKTRNKNYYQSNRDHGHSRTMSLYSPTTKDRTNYLDSSVTTTTLKSSTSFSNFSNYKNKYTQDNSLTTTTTTNTRSRGVQRQNYRGVPRIRVRTGQASRTSSRSKLGNLNPFYKSYNNKKIYNIHRKSKSVKSVHKQKFKNYKTENSITNSNSNEIENLNQFAKFHDNSESKNKQKKKKKKKKKNKKKKKKKNGDQEEQQSITNDKTIPTINILRSRKKNDENKGQTHKNNKNNHNKNKNNNSKTKNNKTKSKNKNNYTDSFDDYNAVDEDDDESVNQNNDHNNHNNNNIINKNKKTNKNLNPNPNKFSSERRQSNHSNELKLTQIEKKDILLNNQTHYNNSDSNSFSNSVSNSNSNSNSIHMARDDQSNQKIYYFRDIVSALFQIKNQKENEQNTSQNNNSTENNSQQTEETNQSTMSPIVFIAGAIRRSLGGEFPQNNSLNPDQYLDEIIDQLMDDDNKYGPPPMSVNFLKKLKPQTIPEKLVKKKEYCTVCLENYGTNEKVVYIPCNHYFHHECAIMWFEYHCSCPICRREYPTDDVEYEKSKFDKENKNVNLDQVEKKNEFARRRLSSLSLKSDNYERIPSWNDNFDRRQQQRYNIPEDDLLFGVGEKYENQQYLFVDDESVDTDSNIEVSEIDLFDGVGNNSNFPFFD</sequence>
<evidence type="ECO:0000256" key="2">
    <source>
        <dbReference type="ARBA" id="ARBA00022771"/>
    </source>
</evidence>
<dbReference type="InterPro" id="IPR051834">
    <property type="entry name" value="RING_finger_E3_ligase"/>
</dbReference>
<feature type="compositionally biased region" description="Basic residues" evidence="6">
    <location>
        <begin position="229"/>
        <end position="247"/>
    </location>
</feature>
<dbReference type="SMART" id="SM00184">
    <property type="entry name" value="RING"/>
    <property type="match status" value="1"/>
</dbReference>
<comment type="caution">
    <text evidence="8">The sequence shown here is derived from an EMBL/GenBank/DDBJ whole genome shotgun (WGS) entry which is preliminary data.</text>
</comment>
<dbReference type="GO" id="GO:0005634">
    <property type="term" value="C:nucleus"/>
    <property type="evidence" value="ECO:0007669"/>
    <property type="project" value="TreeGrafter"/>
</dbReference>
<keyword evidence="3" id="KW-0862">Zinc</keyword>
<feature type="domain" description="RING-type" evidence="7">
    <location>
        <begin position="546"/>
        <end position="587"/>
    </location>
</feature>
<feature type="region of interest" description="Disordered" evidence="6">
    <location>
        <begin position="63"/>
        <end position="82"/>
    </location>
</feature>
<dbReference type="InterPro" id="IPR001841">
    <property type="entry name" value="Znf_RING"/>
</dbReference>
<gene>
    <name evidence="8" type="ORF">M0812_01194</name>
</gene>
<dbReference type="PANTHER" id="PTHR45931">
    <property type="entry name" value="SI:CH211-59O9.10"/>
    <property type="match status" value="1"/>
</dbReference>
<feature type="coiled-coil region" evidence="5">
    <location>
        <begin position="604"/>
        <end position="631"/>
    </location>
</feature>
<evidence type="ECO:0000256" key="6">
    <source>
        <dbReference type="SAM" id="MobiDB-lite"/>
    </source>
</evidence>
<proteinExistence type="predicted"/>
<evidence type="ECO:0000259" key="7">
    <source>
        <dbReference type="PROSITE" id="PS50089"/>
    </source>
</evidence>
<evidence type="ECO:0000256" key="4">
    <source>
        <dbReference type="PROSITE-ProRule" id="PRU00175"/>
    </source>
</evidence>
<feature type="region of interest" description="Disordered" evidence="6">
    <location>
        <begin position="218"/>
        <end position="417"/>
    </location>
</feature>
<feature type="compositionally biased region" description="Basic residues" evidence="6">
    <location>
        <begin position="281"/>
        <end position="293"/>
    </location>
</feature>
<dbReference type="GO" id="GO:0006511">
    <property type="term" value="P:ubiquitin-dependent protein catabolic process"/>
    <property type="evidence" value="ECO:0007669"/>
    <property type="project" value="TreeGrafter"/>
</dbReference>